<accession>A0A2U2C9H9</accession>
<reference evidence="3 4" key="1">
    <citation type="submission" date="2018-05" db="EMBL/GenBank/DDBJ databases">
        <title>Pararhodobacter marina sp. nov., isolated from deep-sea water of the Indian Ocean.</title>
        <authorList>
            <person name="Lai Q.Sr."/>
            <person name="Liu X."/>
            <person name="Shao Z."/>
        </authorList>
    </citation>
    <scope>NUCLEOTIDE SEQUENCE [LARGE SCALE GENOMIC DNA]</scope>
    <source>
        <strain evidence="3 4">CIC4N-9</strain>
    </source>
</reference>
<sequence>MTANISPLDRLPDWVPSAVRLYLTHTEGGRSLREIAREEGVHASTVMRQVRRFENRRDDPLVDGALGWLCGGGTGRAPVRPEAAAGEGIAGICPIANDALEAEARRVLPRLAEPGALLAVAPDMERAVVLRAHDGQTARLAVLDRPVAEAFALRDWIECVQTGRVLRYELTLAGRSAIRQLLGDDALPPAAPRPDLSDDEARRTRPVTVDSPVTALARRRTREGEPFLTPDLVSAAERLREDFEAAQAGTQTTQNWDRFLTGPSRTTPGPGLPLGASGPRERVEAALRDLGSGLADMALRCCCYMEGLETAERHLGWSARSGKIVLRIALLRLRQHYDALGDAGKMLG</sequence>
<feature type="region of interest" description="Disordered" evidence="1">
    <location>
        <begin position="185"/>
        <end position="208"/>
    </location>
</feature>
<evidence type="ECO:0000313" key="3">
    <source>
        <dbReference type="EMBL" id="PWE28530.1"/>
    </source>
</evidence>
<dbReference type="Pfam" id="PF20057">
    <property type="entry name" value="DUF6456"/>
    <property type="match status" value="1"/>
</dbReference>
<dbReference type="EMBL" id="QEYD01000006">
    <property type="protein sequence ID" value="PWE28530.1"/>
    <property type="molecule type" value="Genomic_DNA"/>
</dbReference>
<evidence type="ECO:0000256" key="1">
    <source>
        <dbReference type="SAM" id="MobiDB-lite"/>
    </source>
</evidence>
<comment type="caution">
    <text evidence="3">The sequence shown here is derived from an EMBL/GenBank/DDBJ whole genome shotgun (WGS) entry which is preliminary data.</text>
</comment>
<dbReference type="GeneID" id="94365437"/>
<name>A0A2U2C9H9_9RHOB</name>
<organism evidence="3 4">
    <name type="scientific">Pararhodobacter marinus</name>
    <dbReference type="NCBI Taxonomy" id="2184063"/>
    <lineage>
        <taxon>Bacteria</taxon>
        <taxon>Pseudomonadati</taxon>
        <taxon>Pseudomonadota</taxon>
        <taxon>Alphaproteobacteria</taxon>
        <taxon>Rhodobacterales</taxon>
        <taxon>Paracoccaceae</taxon>
        <taxon>Pararhodobacter</taxon>
    </lineage>
</organism>
<dbReference type="AlphaFoldDB" id="A0A2U2C9H9"/>
<feature type="compositionally biased region" description="Low complexity" evidence="1">
    <location>
        <begin position="260"/>
        <end position="278"/>
    </location>
</feature>
<dbReference type="Proteomes" id="UP000244940">
    <property type="component" value="Unassembled WGS sequence"/>
</dbReference>
<dbReference type="InterPro" id="IPR045599">
    <property type="entry name" value="DUF6456"/>
</dbReference>
<proteinExistence type="predicted"/>
<dbReference type="OrthoDB" id="7476630at2"/>
<feature type="domain" description="DUF6456" evidence="2">
    <location>
        <begin position="205"/>
        <end position="338"/>
    </location>
</feature>
<dbReference type="RefSeq" id="WP_109533391.1">
    <property type="nucleotide sequence ID" value="NZ_QEYD01000006.1"/>
</dbReference>
<keyword evidence="4" id="KW-1185">Reference proteome</keyword>
<evidence type="ECO:0000313" key="4">
    <source>
        <dbReference type="Proteomes" id="UP000244940"/>
    </source>
</evidence>
<gene>
    <name evidence="3" type="ORF">C4N9_11095</name>
</gene>
<evidence type="ECO:0000259" key="2">
    <source>
        <dbReference type="Pfam" id="PF20057"/>
    </source>
</evidence>
<protein>
    <submittedName>
        <fullName evidence="3">Helix-turn-helix domain containing protein</fullName>
    </submittedName>
</protein>
<feature type="region of interest" description="Disordered" evidence="1">
    <location>
        <begin position="245"/>
        <end position="278"/>
    </location>
</feature>